<accession>A0A0L9UGV9</accession>
<organism evidence="2 3">
    <name type="scientific">Phaseolus angularis</name>
    <name type="common">Azuki bean</name>
    <name type="synonym">Vigna angularis</name>
    <dbReference type="NCBI Taxonomy" id="3914"/>
    <lineage>
        <taxon>Eukaryota</taxon>
        <taxon>Viridiplantae</taxon>
        <taxon>Streptophyta</taxon>
        <taxon>Embryophyta</taxon>
        <taxon>Tracheophyta</taxon>
        <taxon>Spermatophyta</taxon>
        <taxon>Magnoliopsida</taxon>
        <taxon>eudicotyledons</taxon>
        <taxon>Gunneridae</taxon>
        <taxon>Pentapetalae</taxon>
        <taxon>rosids</taxon>
        <taxon>fabids</taxon>
        <taxon>Fabales</taxon>
        <taxon>Fabaceae</taxon>
        <taxon>Papilionoideae</taxon>
        <taxon>50 kb inversion clade</taxon>
        <taxon>NPAAA clade</taxon>
        <taxon>indigoferoid/millettioid clade</taxon>
        <taxon>Phaseoleae</taxon>
        <taxon>Vigna</taxon>
    </lineage>
</organism>
<feature type="compositionally biased region" description="Acidic residues" evidence="1">
    <location>
        <begin position="38"/>
        <end position="52"/>
    </location>
</feature>
<evidence type="ECO:0000313" key="2">
    <source>
        <dbReference type="EMBL" id="KOM41963.1"/>
    </source>
</evidence>
<name>A0A0L9UGV9_PHAAN</name>
<feature type="region of interest" description="Disordered" evidence="1">
    <location>
        <begin position="66"/>
        <end position="125"/>
    </location>
</feature>
<dbReference type="EMBL" id="CM003374">
    <property type="protein sequence ID" value="KOM41963.1"/>
    <property type="molecule type" value="Genomic_DNA"/>
</dbReference>
<dbReference type="Proteomes" id="UP000053144">
    <property type="component" value="Chromosome 4"/>
</dbReference>
<feature type="compositionally biased region" description="Low complexity" evidence="1">
    <location>
        <begin position="109"/>
        <end position="125"/>
    </location>
</feature>
<feature type="region of interest" description="Disordered" evidence="1">
    <location>
        <begin position="1"/>
        <end position="52"/>
    </location>
</feature>
<dbReference type="AlphaFoldDB" id="A0A0L9UGV9"/>
<sequence>MVKLKGNHDISSQRGHHGEAGEHAPLVGPDVNEQHEDLVEEEHEDVAQQEDELELLILGLDSAATSRTTAAVRPPPLPPSPVGVVNRAERCTQHRRSQRWKSLRERSSHAPSPSPARVAHAPSSG</sequence>
<dbReference type="Gramene" id="KOM41963">
    <property type="protein sequence ID" value="KOM41963"/>
    <property type="gene ID" value="LR48_Vigan04g216100"/>
</dbReference>
<evidence type="ECO:0000313" key="3">
    <source>
        <dbReference type="Proteomes" id="UP000053144"/>
    </source>
</evidence>
<evidence type="ECO:0000256" key="1">
    <source>
        <dbReference type="SAM" id="MobiDB-lite"/>
    </source>
</evidence>
<proteinExistence type="predicted"/>
<gene>
    <name evidence="2" type="ORF">LR48_Vigan04g216100</name>
</gene>
<protein>
    <submittedName>
        <fullName evidence="2">Uncharacterized protein</fullName>
    </submittedName>
</protein>
<reference evidence="3" key="1">
    <citation type="journal article" date="2015" name="Proc. Natl. Acad. Sci. U.S.A.">
        <title>Genome sequencing of adzuki bean (Vigna angularis) provides insight into high starch and low fat accumulation and domestication.</title>
        <authorList>
            <person name="Yang K."/>
            <person name="Tian Z."/>
            <person name="Chen C."/>
            <person name="Luo L."/>
            <person name="Zhao B."/>
            <person name="Wang Z."/>
            <person name="Yu L."/>
            <person name="Li Y."/>
            <person name="Sun Y."/>
            <person name="Li W."/>
            <person name="Chen Y."/>
            <person name="Li Y."/>
            <person name="Zhang Y."/>
            <person name="Ai D."/>
            <person name="Zhao J."/>
            <person name="Shang C."/>
            <person name="Ma Y."/>
            <person name="Wu B."/>
            <person name="Wang M."/>
            <person name="Gao L."/>
            <person name="Sun D."/>
            <person name="Zhang P."/>
            <person name="Guo F."/>
            <person name="Wang W."/>
            <person name="Li Y."/>
            <person name="Wang J."/>
            <person name="Varshney R.K."/>
            <person name="Wang J."/>
            <person name="Ling H.Q."/>
            <person name="Wan P."/>
        </authorList>
    </citation>
    <scope>NUCLEOTIDE SEQUENCE</scope>
    <source>
        <strain evidence="3">cv. Jingnong 6</strain>
    </source>
</reference>